<dbReference type="OrthoDB" id="120976at2759"/>
<name>A0A1W0AB61_9STRA</name>
<evidence type="ECO:0000313" key="2">
    <source>
        <dbReference type="Proteomes" id="UP000243217"/>
    </source>
</evidence>
<organism evidence="1 2">
    <name type="scientific">Thraustotheca clavata</name>
    <dbReference type="NCBI Taxonomy" id="74557"/>
    <lineage>
        <taxon>Eukaryota</taxon>
        <taxon>Sar</taxon>
        <taxon>Stramenopiles</taxon>
        <taxon>Oomycota</taxon>
        <taxon>Saprolegniomycetes</taxon>
        <taxon>Saprolegniales</taxon>
        <taxon>Achlyaceae</taxon>
        <taxon>Thraustotheca</taxon>
    </lineage>
</organism>
<accession>A0A1W0AB61</accession>
<sequence>MDVTNAYLSPGFYSIANGLLYASSELTMVLQSHLNFQSGDIVQVLAASDTLASLLIPGYGVGYVDISSINAHKSIDSIKMPPLTLCTHLVLDDLKPAGILIPFLNLVMAPERLLSLRLRRYPISTGEVGQLVELCQRLHSLDIKACRLNDILTMIPAFERLTSLNLNKNLIGAAGVTDIARHLSTSSLLELHLGRNMMGEIGLDALDHALENNKTLKRLIIDTMVERDVREVFILRHHHTPLSIKPIDTNAKWAFIKVLTRLHRQDTIENDTTKFSQLLDPTLLTIIFQFAGEIMYRNIIQDTSDQKKMSPQYMC</sequence>
<dbReference type="EMBL" id="JNBS01000260">
    <property type="protein sequence ID" value="OQS07240.1"/>
    <property type="molecule type" value="Genomic_DNA"/>
</dbReference>
<dbReference type="STRING" id="74557.A0A1W0AB61"/>
<evidence type="ECO:0000313" key="1">
    <source>
        <dbReference type="EMBL" id="OQS07240.1"/>
    </source>
</evidence>
<comment type="caution">
    <text evidence="1">The sequence shown here is derived from an EMBL/GenBank/DDBJ whole genome shotgun (WGS) entry which is preliminary data.</text>
</comment>
<keyword evidence="2" id="KW-1185">Reference proteome</keyword>
<dbReference type="InterPro" id="IPR032675">
    <property type="entry name" value="LRR_dom_sf"/>
</dbReference>
<dbReference type="SUPFAM" id="SSF52047">
    <property type="entry name" value="RNI-like"/>
    <property type="match status" value="1"/>
</dbReference>
<proteinExistence type="predicted"/>
<dbReference type="AlphaFoldDB" id="A0A1W0AB61"/>
<gene>
    <name evidence="1" type="ORF">THRCLA_00747</name>
</gene>
<dbReference type="Gene3D" id="3.80.10.10">
    <property type="entry name" value="Ribonuclease Inhibitor"/>
    <property type="match status" value="1"/>
</dbReference>
<reference evidence="1 2" key="1">
    <citation type="journal article" date="2014" name="Genome Biol. Evol.">
        <title>The secreted proteins of Achlya hypogyna and Thraustotheca clavata identify the ancestral oomycete secretome and reveal gene acquisitions by horizontal gene transfer.</title>
        <authorList>
            <person name="Misner I."/>
            <person name="Blouin N."/>
            <person name="Leonard G."/>
            <person name="Richards T.A."/>
            <person name="Lane C.E."/>
        </authorList>
    </citation>
    <scope>NUCLEOTIDE SEQUENCE [LARGE SCALE GENOMIC DNA]</scope>
    <source>
        <strain evidence="1 2">ATCC 34112</strain>
    </source>
</reference>
<protein>
    <submittedName>
        <fullName evidence="1">Uncharacterized protein</fullName>
    </submittedName>
</protein>
<dbReference type="Proteomes" id="UP000243217">
    <property type="component" value="Unassembled WGS sequence"/>
</dbReference>